<name>A0AA35M5M2_9HYPO</name>
<feature type="transmembrane region" description="Helical" evidence="6">
    <location>
        <begin position="116"/>
        <end position="137"/>
    </location>
</feature>
<sequence>MSWHEQTIETNGSISICIYAFSFAAPNIIRQLEYSAANAQILTIPIYLVGGDRNIWSCQDLRPTQRPLALRYHMILHLWCLTYAFLFCIPAGLYPAVIGCVSWVSNNLAPSWKRAIGMAFLMTLGGFGRSVGANMFLEACEGFT</sequence>
<evidence type="ECO:0000313" key="8">
    <source>
        <dbReference type="Proteomes" id="UP001160390"/>
    </source>
</evidence>
<keyword evidence="3 6" id="KW-0812">Transmembrane</keyword>
<proteinExistence type="predicted"/>
<dbReference type="PANTHER" id="PTHR43791">
    <property type="entry name" value="PERMEASE-RELATED"/>
    <property type="match status" value="1"/>
</dbReference>
<keyword evidence="8" id="KW-1185">Reference proteome</keyword>
<evidence type="ECO:0000256" key="2">
    <source>
        <dbReference type="ARBA" id="ARBA00022448"/>
    </source>
</evidence>
<dbReference type="AlphaFoldDB" id="A0AA35M5M2"/>
<dbReference type="SUPFAM" id="SSF103473">
    <property type="entry name" value="MFS general substrate transporter"/>
    <property type="match status" value="1"/>
</dbReference>
<comment type="subcellular location">
    <subcellularLocation>
        <location evidence="1">Membrane</location>
        <topology evidence="1">Multi-pass membrane protein</topology>
    </subcellularLocation>
</comment>
<dbReference type="PANTHER" id="PTHR43791:SF18">
    <property type="entry name" value="NICOTINIC ACID TRANSPORTER TNA1, PUTATIVE (AFU_ORTHOLOGUE AFUA_3G03820)-RELATED"/>
    <property type="match status" value="1"/>
</dbReference>
<evidence type="ECO:0000256" key="5">
    <source>
        <dbReference type="ARBA" id="ARBA00023136"/>
    </source>
</evidence>
<protein>
    <submittedName>
        <fullName evidence="7">Uncharacterized protein</fullName>
    </submittedName>
</protein>
<evidence type="ECO:0000313" key="7">
    <source>
        <dbReference type="EMBL" id="CAI6090590.1"/>
    </source>
</evidence>
<keyword evidence="2" id="KW-0813">Transport</keyword>
<organism evidence="7 8">
    <name type="scientific">Clonostachys chloroleuca</name>
    <dbReference type="NCBI Taxonomy" id="1926264"/>
    <lineage>
        <taxon>Eukaryota</taxon>
        <taxon>Fungi</taxon>
        <taxon>Dikarya</taxon>
        <taxon>Ascomycota</taxon>
        <taxon>Pezizomycotina</taxon>
        <taxon>Sordariomycetes</taxon>
        <taxon>Hypocreomycetidae</taxon>
        <taxon>Hypocreales</taxon>
        <taxon>Bionectriaceae</taxon>
        <taxon>Clonostachys</taxon>
    </lineage>
</organism>
<comment type="caution">
    <text evidence="7">The sequence shown here is derived from an EMBL/GenBank/DDBJ whole genome shotgun (WGS) entry which is preliminary data.</text>
</comment>
<evidence type="ECO:0000256" key="4">
    <source>
        <dbReference type="ARBA" id="ARBA00022989"/>
    </source>
</evidence>
<dbReference type="GO" id="GO:0016020">
    <property type="term" value="C:membrane"/>
    <property type="evidence" value="ECO:0007669"/>
    <property type="project" value="UniProtKB-SubCell"/>
</dbReference>
<dbReference type="GO" id="GO:0022857">
    <property type="term" value="F:transmembrane transporter activity"/>
    <property type="evidence" value="ECO:0007669"/>
    <property type="project" value="TreeGrafter"/>
</dbReference>
<dbReference type="InterPro" id="IPR036259">
    <property type="entry name" value="MFS_trans_sf"/>
</dbReference>
<evidence type="ECO:0000256" key="3">
    <source>
        <dbReference type="ARBA" id="ARBA00022692"/>
    </source>
</evidence>
<feature type="transmembrane region" description="Helical" evidence="6">
    <location>
        <begin position="76"/>
        <end position="104"/>
    </location>
</feature>
<gene>
    <name evidence="7" type="ORF">CCHLO57077_00014885</name>
</gene>
<evidence type="ECO:0000256" key="1">
    <source>
        <dbReference type="ARBA" id="ARBA00004141"/>
    </source>
</evidence>
<keyword evidence="5 6" id="KW-0472">Membrane</keyword>
<dbReference type="Proteomes" id="UP001160390">
    <property type="component" value="Unassembled WGS sequence"/>
</dbReference>
<evidence type="ECO:0000256" key="6">
    <source>
        <dbReference type="SAM" id="Phobius"/>
    </source>
</evidence>
<dbReference type="EMBL" id="CABFNP030001029">
    <property type="protein sequence ID" value="CAI6090590.1"/>
    <property type="molecule type" value="Genomic_DNA"/>
</dbReference>
<accession>A0AA35M5M2</accession>
<reference evidence="7" key="1">
    <citation type="submission" date="2023-01" db="EMBL/GenBank/DDBJ databases">
        <authorList>
            <person name="Piombo E."/>
        </authorList>
    </citation>
    <scope>NUCLEOTIDE SEQUENCE</scope>
</reference>
<keyword evidence="4 6" id="KW-1133">Transmembrane helix</keyword>